<dbReference type="InterPro" id="IPR044492">
    <property type="entry name" value="P_typ_ATPase_HD_dom"/>
</dbReference>
<dbReference type="SFLD" id="SFLDG00002">
    <property type="entry name" value="C1.7:_P-type_atpase_like"/>
    <property type="match status" value="1"/>
</dbReference>
<evidence type="ECO:0000313" key="12">
    <source>
        <dbReference type="EMBL" id="SCU99963.1"/>
    </source>
</evidence>
<name>A0A1G4K7P0_9SACH</name>
<evidence type="ECO:0000256" key="6">
    <source>
        <dbReference type="ARBA" id="ARBA00022840"/>
    </source>
</evidence>
<keyword evidence="9 10" id="KW-0472">Membrane</keyword>
<dbReference type="GO" id="GO:0016020">
    <property type="term" value="C:membrane"/>
    <property type="evidence" value="ECO:0007669"/>
    <property type="project" value="UniProtKB-SubCell"/>
</dbReference>
<dbReference type="SFLD" id="SFLDF00027">
    <property type="entry name" value="p-type_atpase"/>
    <property type="match status" value="1"/>
</dbReference>
<evidence type="ECO:0000256" key="2">
    <source>
        <dbReference type="ARBA" id="ARBA00006024"/>
    </source>
</evidence>
<dbReference type="InterPro" id="IPR036412">
    <property type="entry name" value="HAD-like_sf"/>
</dbReference>
<dbReference type="CDD" id="cd00371">
    <property type="entry name" value="HMA"/>
    <property type="match status" value="2"/>
</dbReference>
<dbReference type="SUPFAM" id="SSF81653">
    <property type="entry name" value="Calcium ATPase, transduction domain A"/>
    <property type="match status" value="1"/>
</dbReference>
<proteinExistence type="inferred from homology"/>
<dbReference type="Gene3D" id="3.40.1110.10">
    <property type="entry name" value="Calcium-transporting ATPase, cytoplasmic domain N"/>
    <property type="match status" value="1"/>
</dbReference>
<organism evidence="12 13">
    <name type="scientific">Lachancea nothofagi CBS 11611</name>
    <dbReference type="NCBI Taxonomy" id="1266666"/>
    <lineage>
        <taxon>Eukaryota</taxon>
        <taxon>Fungi</taxon>
        <taxon>Dikarya</taxon>
        <taxon>Ascomycota</taxon>
        <taxon>Saccharomycotina</taxon>
        <taxon>Saccharomycetes</taxon>
        <taxon>Saccharomycetales</taxon>
        <taxon>Saccharomycetaceae</taxon>
        <taxon>Lachancea</taxon>
    </lineage>
</organism>
<dbReference type="PROSITE" id="PS01047">
    <property type="entry name" value="HMA_1"/>
    <property type="match status" value="1"/>
</dbReference>
<reference evidence="13" key="1">
    <citation type="submission" date="2016-03" db="EMBL/GenBank/DDBJ databases">
        <authorList>
            <person name="Devillers Hugo."/>
        </authorList>
    </citation>
    <scope>NUCLEOTIDE SEQUENCE [LARGE SCALE GENOMIC DNA]</scope>
</reference>
<protein>
    <submittedName>
        <fullName evidence="12">LANO_0F04544g1_1</fullName>
    </submittedName>
</protein>
<keyword evidence="7" id="KW-1278">Translocase</keyword>
<dbReference type="InterPro" id="IPR023299">
    <property type="entry name" value="ATPase_P-typ_cyto_dom_N"/>
</dbReference>
<evidence type="ECO:0000256" key="1">
    <source>
        <dbReference type="ARBA" id="ARBA00004141"/>
    </source>
</evidence>
<dbReference type="InterPro" id="IPR017969">
    <property type="entry name" value="Heavy-metal-associated_CS"/>
</dbReference>
<dbReference type="Gene3D" id="3.40.50.1000">
    <property type="entry name" value="HAD superfamily/HAD-like"/>
    <property type="match status" value="1"/>
</dbReference>
<dbReference type="InterPro" id="IPR036163">
    <property type="entry name" value="HMA_dom_sf"/>
</dbReference>
<keyword evidence="6 10" id="KW-0067">ATP-binding</keyword>
<evidence type="ECO:0000256" key="4">
    <source>
        <dbReference type="ARBA" id="ARBA00022723"/>
    </source>
</evidence>
<feature type="transmembrane region" description="Helical" evidence="10">
    <location>
        <begin position="753"/>
        <end position="775"/>
    </location>
</feature>
<feature type="transmembrane region" description="Helical" evidence="10">
    <location>
        <begin position="594"/>
        <end position="612"/>
    </location>
</feature>
<keyword evidence="5 10" id="KW-0547">Nucleotide-binding</keyword>
<dbReference type="InterPro" id="IPR008250">
    <property type="entry name" value="ATPase_P-typ_transduc_dom_A_sf"/>
</dbReference>
<feature type="domain" description="HMA" evidence="11">
    <location>
        <begin position="277"/>
        <end position="344"/>
    </location>
</feature>
<dbReference type="GO" id="GO:0055070">
    <property type="term" value="P:copper ion homeostasis"/>
    <property type="evidence" value="ECO:0007669"/>
    <property type="project" value="TreeGrafter"/>
</dbReference>
<dbReference type="GO" id="GO:0005524">
    <property type="term" value="F:ATP binding"/>
    <property type="evidence" value="ECO:0007669"/>
    <property type="project" value="UniProtKB-UniRule"/>
</dbReference>
<dbReference type="PROSITE" id="PS50846">
    <property type="entry name" value="HMA_2"/>
    <property type="match status" value="2"/>
</dbReference>
<dbReference type="SUPFAM" id="SSF81660">
    <property type="entry name" value="Metal cation-transporting ATPase, ATP-binding domain N"/>
    <property type="match status" value="1"/>
</dbReference>
<dbReference type="InterPro" id="IPR023298">
    <property type="entry name" value="ATPase_P-typ_TM_dom_sf"/>
</dbReference>
<evidence type="ECO:0000256" key="5">
    <source>
        <dbReference type="ARBA" id="ARBA00022741"/>
    </source>
</evidence>
<dbReference type="Pfam" id="PF00122">
    <property type="entry name" value="E1-E2_ATPase"/>
    <property type="match status" value="1"/>
</dbReference>
<sequence length="1227" mass="134371">MMILNIFVDNIHCGICERHIFALLSRHFNWKSEARSLGERYGANESALSFRLPRSLLSNNPKRLYADSLDIDRESGKIIVTFNKGEAGTEGSSEKSSIDVPFFDRIAIRKDLVHAGFEVRDIFSGNGDTPGSDPGRIFKTASRNTVVPKLTKLLHTQQKRHRIHVEHCNECRTQELRQRRESDSAIPKKSETQFRAVFAVGGMTCSGCASAIERSIIEILPAIRDVKTTVSVDSINHTAVIFMSNKLHVQRIIEGLKDTGYAAQLLEILPLRTEQRYKLVAAIEGITCAACASAITNAVKDLNCVDEVGVNVVSNTATFILNSAENSVIREVEYTIEDCGFGFRALGKPESVNHAIFKKPTRIVNLRIDGMFCSQCPERVNDALSNFGRAELIIQDPISLKTPFIKFKYIPDVERGVTVRSIIDTLLKTLSNGNDSNMRISIVKERSFGEHLKAISKRDMLKIAVRLVAATIFAIPTFVFGVVGMSLLSKHDKFRVWLEEPLWVGNISRVTWILFILSTPVYFFVDDIFHRKAFLEVRALWRQKNNWQRRLFKFGSMNLLICLGTSVAYFSSIALLAISAIVSREKGEMGFTTTYFDSVVFLTLFLLVGRLLETFSKSRTAQAINDLGLLKQCKATLVDLVGKSNFANDRTVEVDYLEIGDYVKISPGESPPIDCIVVQGHASFDESALTGECVPIEHGEGEQIFAGTVNLGSHTLVGKLCALEGESLLDLIVNTVRDGQLRKAPVEKLADSLTGFFVPLIVALAIVTWIVWISLAFSGCLPQSYLDIDVGGWIVWSLEFATSVFVVACPCGIGLAAPTALFVGAGLAAKHGILARGGGAAFQEGSRVSVVCFDKTGTLTMGGKPKVTNYAVHTNEMVRKIGIQAAKELELSSKHPLAAGVKDFINNTFGCLTGNVKIPVAEEIAGRGLIGDFVVTEESATAPWKLMNPTSAILGNEKFMAESKCHLSSSQLSMLAEWKAEGKSVVIVAIQCREFFKSDNYYPVLLLAARDEVRSEAKGVIASLQHEGIECWMISGDNVITATAIAKELGIDNVVAEVLPEGKADKVTWIKETHIVNNEPSVVAMVGDGINDGPALAAADVGIALASGTDLAMTSCDFVLLSASNTLCSLLTLLQISRKVFRRVRFNFGWALVYNMIGIPIAAGVIYPYKNSRLSPVWASAAMAASSVTVVLSSLALRMYTPMEVQNDDTHKEFVLENSVAIEEKFP</sequence>
<dbReference type="InterPro" id="IPR006121">
    <property type="entry name" value="HMA_dom"/>
</dbReference>
<evidence type="ECO:0000256" key="3">
    <source>
        <dbReference type="ARBA" id="ARBA00022692"/>
    </source>
</evidence>
<feature type="transmembrane region" description="Helical" evidence="10">
    <location>
        <begin position="1148"/>
        <end position="1169"/>
    </location>
</feature>
<evidence type="ECO:0000259" key="11">
    <source>
        <dbReference type="PROSITE" id="PS50846"/>
    </source>
</evidence>
<evidence type="ECO:0000256" key="7">
    <source>
        <dbReference type="ARBA" id="ARBA00022967"/>
    </source>
</evidence>
<feature type="transmembrane region" description="Helical" evidence="10">
    <location>
        <begin position="559"/>
        <end position="582"/>
    </location>
</feature>
<dbReference type="AlphaFoldDB" id="A0A1G4K7P0"/>
<dbReference type="GO" id="GO:0016887">
    <property type="term" value="F:ATP hydrolysis activity"/>
    <property type="evidence" value="ECO:0007669"/>
    <property type="project" value="InterPro"/>
</dbReference>
<gene>
    <name evidence="12" type="ORF">LANO_0F04544G</name>
</gene>
<evidence type="ECO:0000256" key="8">
    <source>
        <dbReference type="ARBA" id="ARBA00022989"/>
    </source>
</evidence>
<keyword evidence="4 10" id="KW-0479">Metal-binding</keyword>
<evidence type="ECO:0000256" key="9">
    <source>
        <dbReference type="ARBA" id="ARBA00023136"/>
    </source>
</evidence>
<dbReference type="GO" id="GO:0043682">
    <property type="term" value="F:P-type divalent copper transporter activity"/>
    <property type="evidence" value="ECO:0007669"/>
    <property type="project" value="TreeGrafter"/>
</dbReference>
<keyword evidence="3 10" id="KW-0812">Transmembrane</keyword>
<dbReference type="InterPro" id="IPR023214">
    <property type="entry name" value="HAD_sf"/>
</dbReference>
<dbReference type="InterPro" id="IPR001757">
    <property type="entry name" value="P_typ_ATPase"/>
</dbReference>
<dbReference type="PANTHER" id="PTHR43520">
    <property type="entry name" value="ATP7, ISOFORM B"/>
    <property type="match status" value="1"/>
</dbReference>
<dbReference type="NCBIfam" id="TIGR01525">
    <property type="entry name" value="ATPase-IB_hvy"/>
    <property type="match status" value="1"/>
</dbReference>
<dbReference type="SFLD" id="SFLDS00003">
    <property type="entry name" value="Haloacid_Dehalogenase"/>
    <property type="match status" value="1"/>
</dbReference>
<dbReference type="PROSITE" id="PS00154">
    <property type="entry name" value="ATPASE_E1_E2"/>
    <property type="match status" value="1"/>
</dbReference>
<feature type="transmembrane region" description="Helical" evidence="10">
    <location>
        <begin position="1175"/>
        <end position="1197"/>
    </location>
</feature>
<evidence type="ECO:0000256" key="10">
    <source>
        <dbReference type="RuleBase" id="RU362081"/>
    </source>
</evidence>
<dbReference type="Pfam" id="PF00702">
    <property type="entry name" value="Hydrolase"/>
    <property type="match status" value="1"/>
</dbReference>
<feature type="transmembrane region" description="Helical" evidence="10">
    <location>
        <begin position="507"/>
        <end position="525"/>
    </location>
</feature>
<dbReference type="SUPFAM" id="SSF55008">
    <property type="entry name" value="HMA, heavy metal-associated domain"/>
    <property type="match status" value="2"/>
</dbReference>
<dbReference type="GO" id="GO:0005507">
    <property type="term" value="F:copper ion binding"/>
    <property type="evidence" value="ECO:0007669"/>
    <property type="project" value="TreeGrafter"/>
</dbReference>
<dbReference type="Gene3D" id="3.30.70.100">
    <property type="match status" value="2"/>
</dbReference>
<keyword evidence="8 10" id="KW-1133">Transmembrane helix</keyword>
<dbReference type="OrthoDB" id="432719at2759"/>
<dbReference type="Gene3D" id="2.70.150.10">
    <property type="entry name" value="Calcium-transporting ATPase, cytoplasmic transduction domain A"/>
    <property type="match status" value="1"/>
</dbReference>
<keyword evidence="13" id="KW-1185">Reference proteome</keyword>
<dbReference type="SUPFAM" id="SSF81665">
    <property type="entry name" value="Calcium ATPase, transmembrane domain M"/>
    <property type="match status" value="1"/>
</dbReference>
<accession>A0A1G4K7P0</accession>
<feature type="transmembrane region" description="Helical" evidence="10">
    <location>
        <begin position="463"/>
        <end position="487"/>
    </location>
</feature>
<dbReference type="Proteomes" id="UP000189911">
    <property type="component" value="Chromosome F"/>
</dbReference>
<comment type="similarity">
    <text evidence="2 10">Belongs to the cation transport ATPase (P-type) (TC 3.A.3) family. Type IB subfamily.</text>
</comment>
<dbReference type="SUPFAM" id="SSF56784">
    <property type="entry name" value="HAD-like"/>
    <property type="match status" value="1"/>
</dbReference>
<evidence type="ECO:0000313" key="13">
    <source>
        <dbReference type="Proteomes" id="UP000189911"/>
    </source>
</evidence>
<dbReference type="Pfam" id="PF00403">
    <property type="entry name" value="HMA"/>
    <property type="match status" value="2"/>
</dbReference>
<comment type="subcellular location">
    <subcellularLocation>
        <location evidence="1">Membrane</location>
        <topology evidence="1">Multi-pass membrane protein</topology>
    </subcellularLocation>
</comment>
<feature type="domain" description="HMA" evidence="11">
    <location>
        <begin position="194"/>
        <end position="264"/>
    </location>
</feature>
<dbReference type="NCBIfam" id="TIGR01494">
    <property type="entry name" value="ATPase_P-type"/>
    <property type="match status" value="2"/>
</dbReference>
<dbReference type="EMBL" id="LT598452">
    <property type="protein sequence ID" value="SCU99963.1"/>
    <property type="molecule type" value="Genomic_DNA"/>
</dbReference>
<dbReference type="InterPro" id="IPR018303">
    <property type="entry name" value="ATPase_P-typ_P_site"/>
</dbReference>
<dbReference type="InterPro" id="IPR059000">
    <property type="entry name" value="ATPase_P-type_domA"/>
</dbReference>
<dbReference type="PRINTS" id="PR00119">
    <property type="entry name" value="CATATPASE"/>
</dbReference>
<dbReference type="PANTHER" id="PTHR43520:SF32">
    <property type="entry name" value="COPPER RESISTANCE P-TYPE ATPASE (EUROFUNG)"/>
    <property type="match status" value="1"/>
</dbReference>
<dbReference type="InterPro" id="IPR027256">
    <property type="entry name" value="P-typ_ATPase_IB"/>
</dbReference>